<evidence type="ECO:0000259" key="1">
    <source>
        <dbReference type="Pfam" id="PF18701"/>
    </source>
</evidence>
<dbReference type="Gene3D" id="3.30.420.10">
    <property type="entry name" value="Ribonuclease H-like superfamily/Ribonuclease H"/>
    <property type="match status" value="1"/>
</dbReference>
<evidence type="ECO:0000313" key="2">
    <source>
        <dbReference type="EMBL" id="KAJ8377834.1"/>
    </source>
</evidence>
<dbReference type="EMBL" id="JAINUG010000339">
    <property type="protein sequence ID" value="KAJ8377834.1"/>
    <property type="molecule type" value="Genomic_DNA"/>
</dbReference>
<evidence type="ECO:0000313" key="3">
    <source>
        <dbReference type="Proteomes" id="UP001221898"/>
    </source>
</evidence>
<name>A0AAD7RFH8_9TELE</name>
<sequence>MADLPKCRVLPDDPPFTRVGVDYLPIPGKERKRAGSHHGGSWERLIRSVRKILNTTVKEQPLDEEGLHTLLCEAEAIINSRPITKASSDLNDLEALTPNHLVLLKVKPELPPGVFNKDDQYANRRWRQVQYLADVFWKRWCKEYLPQLQERQRWSTPGRNFCIGDVVLIVDDTSPRNSWPLGRIVETFPDKKGFVRQVKVKTKTSQARRYHQEYSIKMTSTLTEDGASQYLADVFWKRWCKEYLPQLQERQRWSTWKKLLHRRRGADRG</sequence>
<dbReference type="InterPro" id="IPR036397">
    <property type="entry name" value="RNaseH_sf"/>
</dbReference>
<dbReference type="GO" id="GO:0003676">
    <property type="term" value="F:nucleic acid binding"/>
    <property type="evidence" value="ECO:0007669"/>
    <property type="project" value="InterPro"/>
</dbReference>
<dbReference type="InterPro" id="IPR040676">
    <property type="entry name" value="DUF5641"/>
</dbReference>
<keyword evidence="3" id="KW-1185">Reference proteome</keyword>
<protein>
    <recommendedName>
        <fullName evidence="1">DUF5641 domain-containing protein</fullName>
    </recommendedName>
</protein>
<proteinExistence type="predicted"/>
<accession>A0AAD7RFH8</accession>
<dbReference type="Proteomes" id="UP001221898">
    <property type="component" value="Unassembled WGS sequence"/>
</dbReference>
<feature type="domain" description="DUF5641" evidence="1">
    <location>
        <begin position="229"/>
        <end position="259"/>
    </location>
</feature>
<feature type="domain" description="DUF5641" evidence="1">
    <location>
        <begin position="124"/>
        <end position="210"/>
    </location>
</feature>
<dbReference type="PANTHER" id="PTHR47331">
    <property type="entry name" value="PHD-TYPE DOMAIN-CONTAINING PROTEIN"/>
    <property type="match status" value="1"/>
</dbReference>
<dbReference type="PANTHER" id="PTHR47331:SF1">
    <property type="entry name" value="GAG-LIKE PROTEIN"/>
    <property type="match status" value="1"/>
</dbReference>
<dbReference type="Pfam" id="PF18701">
    <property type="entry name" value="DUF5641"/>
    <property type="match status" value="2"/>
</dbReference>
<gene>
    <name evidence="2" type="ORF">AAFF_G00251530</name>
</gene>
<reference evidence="2" key="1">
    <citation type="journal article" date="2023" name="Science">
        <title>Genome structures resolve the early diversification of teleost fishes.</title>
        <authorList>
            <person name="Parey E."/>
            <person name="Louis A."/>
            <person name="Montfort J."/>
            <person name="Bouchez O."/>
            <person name="Roques C."/>
            <person name="Iampietro C."/>
            <person name="Lluch J."/>
            <person name="Castinel A."/>
            <person name="Donnadieu C."/>
            <person name="Desvignes T."/>
            <person name="Floi Bucao C."/>
            <person name="Jouanno E."/>
            <person name="Wen M."/>
            <person name="Mejri S."/>
            <person name="Dirks R."/>
            <person name="Jansen H."/>
            <person name="Henkel C."/>
            <person name="Chen W.J."/>
            <person name="Zahm M."/>
            <person name="Cabau C."/>
            <person name="Klopp C."/>
            <person name="Thompson A.W."/>
            <person name="Robinson-Rechavi M."/>
            <person name="Braasch I."/>
            <person name="Lecointre G."/>
            <person name="Bobe J."/>
            <person name="Postlethwait J.H."/>
            <person name="Berthelot C."/>
            <person name="Roest Crollius H."/>
            <person name="Guiguen Y."/>
        </authorList>
    </citation>
    <scope>NUCLEOTIDE SEQUENCE</scope>
    <source>
        <strain evidence="2">NC1722</strain>
    </source>
</reference>
<organism evidence="2 3">
    <name type="scientific">Aldrovandia affinis</name>
    <dbReference type="NCBI Taxonomy" id="143900"/>
    <lineage>
        <taxon>Eukaryota</taxon>
        <taxon>Metazoa</taxon>
        <taxon>Chordata</taxon>
        <taxon>Craniata</taxon>
        <taxon>Vertebrata</taxon>
        <taxon>Euteleostomi</taxon>
        <taxon>Actinopterygii</taxon>
        <taxon>Neopterygii</taxon>
        <taxon>Teleostei</taxon>
        <taxon>Notacanthiformes</taxon>
        <taxon>Halosauridae</taxon>
        <taxon>Aldrovandia</taxon>
    </lineage>
</organism>
<dbReference type="AlphaFoldDB" id="A0AAD7RFH8"/>
<comment type="caution">
    <text evidence="2">The sequence shown here is derived from an EMBL/GenBank/DDBJ whole genome shotgun (WGS) entry which is preliminary data.</text>
</comment>